<accession>A0ABV2Z4N2</accession>
<gene>
    <name evidence="3" type="ORF">AB0E61_23010</name>
</gene>
<evidence type="ECO:0000256" key="2">
    <source>
        <dbReference type="SAM" id="SignalP"/>
    </source>
</evidence>
<dbReference type="Proteomes" id="UP001550853">
    <property type="component" value="Unassembled WGS sequence"/>
</dbReference>
<keyword evidence="2" id="KW-0732">Signal</keyword>
<comment type="caution">
    <text evidence="3">The sequence shown here is derived from an EMBL/GenBank/DDBJ whole genome shotgun (WGS) entry which is preliminary data.</text>
</comment>
<evidence type="ECO:0000313" key="3">
    <source>
        <dbReference type="EMBL" id="MEU3712950.1"/>
    </source>
</evidence>
<sequence length="117" mass="11900">MTTLAVLLLFLLGAATPTATAAVTATATGTSAAAPPALGSPSYTNGELAERETERGHGVRRGPRHAVPLPPPNAPVAPDRAPAVRVPPTHAPGVAPRTDDGRARPSSLSVLHCVFRC</sequence>
<organism evidence="3 4">
    <name type="scientific">Streptomyces catenulae</name>
    <dbReference type="NCBI Taxonomy" id="66875"/>
    <lineage>
        <taxon>Bacteria</taxon>
        <taxon>Bacillati</taxon>
        <taxon>Actinomycetota</taxon>
        <taxon>Actinomycetes</taxon>
        <taxon>Kitasatosporales</taxon>
        <taxon>Streptomycetaceae</taxon>
        <taxon>Streptomyces</taxon>
    </lineage>
</organism>
<dbReference type="RefSeq" id="WP_157848004.1">
    <property type="nucleotide sequence ID" value="NZ_JBEZVI010000020.1"/>
</dbReference>
<feature type="compositionally biased region" description="Low complexity" evidence="1">
    <location>
        <begin position="25"/>
        <end position="42"/>
    </location>
</feature>
<keyword evidence="4" id="KW-1185">Reference proteome</keyword>
<evidence type="ECO:0008006" key="5">
    <source>
        <dbReference type="Google" id="ProtNLM"/>
    </source>
</evidence>
<feature type="signal peptide" evidence="2">
    <location>
        <begin position="1"/>
        <end position="21"/>
    </location>
</feature>
<name>A0ABV2Z4N2_9ACTN</name>
<dbReference type="EMBL" id="JBEZVI010000020">
    <property type="protein sequence ID" value="MEU3712950.1"/>
    <property type="molecule type" value="Genomic_DNA"/>
</dbReference>
<feature type="compositionally biased region" description="Basic and acidic residues" evidence="1">
    <location>
        <begin position="48"/>
        <end position="57"/>
    </location>
</feature>
<evidence type="ECO:0000313" key="4">
    <source>
        <dbReference type="Proteomes" id="UP001550853"/>
    </source>
</evidence>
<evidence type="ECO:0000256" key="1">
    <source>
        <dbReference type="SAM" id="MobiDB-lite"/>
    </source>
</evidence>
<feature type="region of interest" description="Disordered" evidence="1">
    <location>
        <begin position="25"/>
        <end position="105"/>
    </location>
</feature>
<reference evidence="3 4" key="1">
    <citation type="submission" date="2024-06" db="EMBL/GenBank/DDBJ databases">
        <title>The Natural Products Discovery Center: Release of the First 8490 Sequenced Strains for Exploring Actinobacteria Biosynthetic Diversity.</title>
        <authorList>
            <person name="Kalkreuter E."/>
            <person name="Kautsar S.A."/>
            <person name="Yang D."/>
            <person name="Bader C.D."/>
            <person name="Teijaro C.N."/>
            <person name="Fluegel L."/>
            <person name="Davis C.M."/>
            <person name="Simpson J.R."/>
            <person name="Lauterbach L."/>
            <person name="Steele A.D."/>
            <person name="Gui C."/>
            <person name="Meng S."/>
            <person name="Li G."/>
            <person name="Viehrig K."/>
            <person name="Ye F."/>
            <person name="Su P."/>
            <person name="Kiefer A.F."/>
            <person name="Nichols A."/>
            <person name="Cepeda A.J."/>
            <person name="Yan W."/>
            <person name="Fan B."/>
            <person name="Jiang Y."/>
            <person name="Adhikari A."/>
            <person name="Zheng C.-J."/>
            <person name="Schuster L."/>
            <person name="Cowan T.M."/>
            <person name="Smanski M.J."/>
            <person name="Chevrette M.G."/>
            <person name="De Carvalho L.P.S."/>
            <person name="Shen B."/>
        </authorList>
    </citation>
    <scope>NUCLEOTIDE SEQUENCE [LARGE SCALE GENOMIC DNA]</scope>
    <source>
        <strain evidence="3 4">NPDC033039</strain>
    </source>
</reference>
<feature type="compositionally biased region" description="Low complexity" evidence="1">
    <location>
        <begin position="76"/>
        <end position="88"/>
    </location>
</feature>
<proteinExistence type="predicted"/>
<protein>
    <recommendedName>
        <fullName evidence="5">Secreted protein</fullName>
    </recommendedName>
</protein>
<feature type="chain" id="PRO_5045217581" description="Secreted protein" evidence="2">
    <location>
        <begin position="22"/>
        <end position="117"/>
    </location>
</feature>